<dbReference type="EMBL" id="GGFL01013750">
    <property type="protein sequence ID" value="MBW77928.1"/>
    <property type="molecule type" value="Transcribed_RNA"/>
</dbReference>
<proteinExistence type="predicted"/>
<evidence type="ECO:0000256" key="1">
    <source>
        <dbReference type="SAM" id="SignalP"/>
    </source>
</evidence>
<organism evidence="2">
    <name type="scientific">Anopheles darlingi</name>
    <name type="common">Mosquito</name>
    <dbReference type="NCBI Taxonomy" id="43151"/>
    <lineage>
        <taxon>Eukaryota</taxon>
        <taxon>Metazoa</taxon>
        <taxon>Ecdysozoa</taxon>
        <taxon>Arthropoda</taxon>
        <taxon>Hexapoda</taxon>
        <taxon>Insecta</taxon>
        <taxon>Pterygota</taxon>
        <taxon>Neoptera</taxon>
        <taxon>Endopterygota</taxon>
        <taxon>Diptera</taxon>
        <taxon>Nematocera</taxon>
        <taxon>Culicoidea</taxon>
        <taxon>Culicidae</taxon>
        <taxon>Anophelinae</taxon>
        <taxon>Anopheles</taxon>
    </lineage>
</organism>
<sequence>MAPRLLLLRIIRLAAVTTSCAVNRFIVIPHDRHIASRLYRRLGREGFHGARLLISVRGPHDRIVRCVVLGQPQQQLDLVSAEHWIVAKIYSPGH</sequence>
<name>A0A2M4DLD1_ANODA</name>
<reference evidence="2" key="1">
    <citation type="submission" date="2018-01" db="EMBL/GenBank/DDBJ databases">
        <title>An insight into the sialome of Amazonian anophelines.</title>
        <authorList>
            <person name="Ribeiro J.M."/>
            <person name="Scarpassa V."/>
            <person name="Calvo E."/>
        </authorList>
    </citation>
    <scope>NUCLEOTIDE SEQUENCE</scope>
</reference>
<dbReference type="AlphaFoldDB" id="A0A2M4DLD1"/>
<evidence type="ECO:0000313" key="2">
    <source>
        <dbReference type="EMBL" id="MBW77928.1"/>
    </source>
</evidence>
<feature type="signal peptide" evidence="1">
    <location>
        <begin position="1"/>
        <end position="21"/>
    </location>
</feature>
<keyword evidence="1" id="KW-0732">Signal</keyword>
<protein>
    <submittedName>
        <fullName evidence="2">Putative secreted protein</fullName>
    </submittedName>
</protein>
<feature type="chain" id="PRO_5014992850" evidence="1">
    <location>
        <begin position="22"/>
        <end position="94"/>
    </location>
</feature>
<accession>A0A2M4DLD1</accession>